<dbReference type="Pfam" id="PF13489">
    <property type="entry name" value="Methyltransf_23"/>
    <property type="match status" value="1"/>
</dbReference>
<dbReference type="InterPro" id="IPR029063">
    <property type="entry name" value="SAM-dependent_MTases_sf"/>
</dbReference>
<sequence length="179" mass="20233">MEIFACDFSPRAVEFVKSHELYGTKKIKAFQADVVSDDLLNGTGGVPVDLVTMVFVLSAIHPDKFKTVIENVYRVLTPGGLVLFRDYGIHDMAQIRFKPGHKISENLYMRQDGTRSYFFSLELLNNLFKECGFEVVTSSYIESRTVNKKEGIDVPRVFIQGKFKKLVSTFVNFLIFGGG</sequence>
<dbReference type="InterPro" id="IPR026113">
    <property type="entry name" value="METTL2/6/8-like"/>
</dbReference>
<comment type="caution">
    <text evidence="4">The sequence shown here is derived from an EMBL/GenBank/DDBJ whole genome shotgun (WGS) entry which is preliminary data.</text>
</comment>
<dbReference type="EMBL" id="JARGDH010000002">
    <property type="protein sequence ID" value="KAL0275409.1"/>
    <property type="molecule type" value="Genomic_DNA"/>
</dbReference>
<evidence type="ECO:0000256" key="1">
    <source>
        <dbReference type="ARBA" id="ARBA00009725"/>
    </source>
</evidence>
<dbReference type="GO" id="GO:0032259">
    <property type="term" value="P:methylation"/>
    <property type="evidence" value="ECO:0007669"/>
    <property type="project" value="UniProtKB-KW"/>
</dbReference>
<dbReference type="CDD" id="cd02440">
    <property type="entry name" value="AdoMet_MTases"/>
    <property type="match status" value="1"/>
</dbReference>
<dbReference type="PANTHER" id="PTHR22809">
    <property type="entry name" value="METHYLTRANSFERASE-RELATED"/>
    <property type="match status" value="1"/>
</dbReference>
<evidence type="ECO:0000256" key="3">
    <source>
        <dbReference type="ARBA" id="ARBA00022679"/>
    </source>
</evidence>
<dbReference type="SUPFAM" id="SSF53335">
    <property type="entry name" value="S-adenosyl-L-methionine-dependent methyltransferases"/>
    <property type="match status" value="1"/>
</dbReference>
<gene>
    <name evidence="4" type="ORF">PYX00_003263</name>
</gene>
<dbReference type="PANTHER" id="PTHR22809:SF5">
    <property type="entry name" value="TRNA N(3)-METHYLCYTIDINE METHYLTRANSFERASE METTL6"/>
    <property type="match status" value="1"/>
</dbReference>
<evidence type="ECO:0000256" key="2">
    <source>
        <dbReference type="ARBA" id="ARBA00022603"/>
    </source>
</evidence>
<dbReference type="GO" id="GO:0008173">
    <property type="term" value="F:RNA methyltransferase activity"/>
    <property type="evidence" value="ECO:0007669"/>
    <property type="project" value="UniProtKB-ARBA"/>
</dbReference>
<organism evidence="4">
    <name type="scientific">Menopon gallinae</name>
    <name type="common">poultry shaft louse</name>
    <dbReference type="NCBI Taxonomy" id="328185"/>
    <lineage>
        <taxon>Eukaryota</taxon>
        <taxon>Metazoa</taxon>
        <taxon>Ecdysozoa</taxon>
        <taxon>Arthropoda</taxon>
        <taxon>Hexapoda</taxon>
        <taxon>Insecta</taxon>
        <taxon>Pterygota</taxon>
        <taxon>Neoptera</taxon>
        <taxon>Paraneoptera</taxon>
        <taxon>Psocodea</taxon>
        <taxon>Troctomorpha</taxon>
        <taxon>Phthiraptera</taxon>
        <taxon>Amblycera</taxon>
        <taxon>Menoponidae</taxon>
        <taxon>Menopon</taxon>
    </lineage>
</organism>
<keyword evidence="3" id="KW-0808">Transferase</keyword>
<dbReference type="AlphaFoldDB" id="A0AAW2I041"/>
<name>A0AAW2I041_9NEOP</name>
<proteinExistence type="inferred from homology"/>
<dbReference type="GO" id="GO:0008757">
    <property type="term" value="F:S-adenosylmethionine-dependent methyltransferase activity"/>
    <property type="evidence" value="ECO:0007669"/>
    <property type="project" value="UniProtKB-ARBA"/>
</dbReference>
<evidence type="ECO:0000313" key="4">
    <source>
        <dbReference type="EMBL" id="KAL0275409.1"/>
    </source>
</evidence>
<evidence type="ECO:0008006" key="5">
    <source>
        <dbReference type="Google" id="ProtNLM"/>
    </source>
</evidence>
<protein>
    <recommendedName>
        <fullName evidence="5">Methyltransferase-like protein 6</fullName>
    </recommendedName>
</protein>
<dbReference type="Gene3D" id="3.40.50.150">
    <property type="entry name" value="Vaccinia Virus protein VP39"/>
    <property type="match status" value="1"/>
</dbReference>
<keyword evidence="2" id="KW-0489">Methyltransferase</keyword>
<reference evidence="4" key="1">
    <citation type="journal article" date="2024" name="Gigascience">
        <title>Chromosome-level genome of the poultry shaft louse Menopon gallinae provides insight into the host-switching and adaptive evolution of parasitic lice.</title>
        <authorList>
            <person name="Xu Y."/>
            <person name="Ma L."/>
            <person name="Liu S."/>
            <person name="Liang Y."/>
            <person name="Liu Q."/>
            <person name="He Z."/>
            <person name="Tian L."/>
            <person name="Duan Y."/>
            <person name="Cai W."/>
            <person name="Li H."/>
            <person name="Song F."/>
        </authorList>
    </citation>
    <scope>NUCLEOTIDE SEQUENCE</scope>
    <source>
        <strain evidence="4">Cailab_2023a</strain>
    </source>
</reference>
<comment type="similarity">
    <text evidence="1">Belongs to the methyltransferase superfamily. METL family.</text>
</comment>
<accession>A0AAW2I041</accession>